<evidence type="ECO:0000256" key="5">
    <source>
        <dbReference type="ARBA" id="ARBA00022840"/>
    </source>
</evidence>
<dbReference type="GO" id="GO:0030975">
    <property type="term" value="F:thiamine binding"/>
    <property type="evidence" value="ECO:0007669"/>
    <property type="project" value="InterPro"/>
</dbReference>
<dbReference type="GO" id="GO:0016491">
    <property type="term" value="F:oxidoreductase activity"/>
    <property type="evidence" value="ECO:0007669"/>
    <property type="project" value="InterPro"/>
</dbReference>
<feature type="domain" description="Thiamin pyrophosphokinase thiamin-binding" evidence="8">
    <location>
        <begin position="644"/>
        <end position="711"/>
    </location>
</feature>
<dbReference type="Gene3D" id="2.60.120.320">
    <property type="entry name" value="Thiamin pyrophosphokinase, thiamin-binding domain"/>
    <property type="match status" value="1"/>
</dbReference>
<keyword evidence="2" id="KW-0808">Transferase</keyword>
<dbReference type="Gene3D" id="1.10.3110.10">
    <property type="entry name" value="protoporphyrinogen ix oxidase, domain 3"/>
    <property type="match status" value="1"/>
</dbReference>
<name>A0A1Y5HZJ8_OSTTA</name>
<dbReference type="SMART" id="SM00983">
    <property type="entry name" value="TPK_B1_binding"/>
    <property type="match status" value="1"/>
</dbReference>
<dbReference type="SUPFAM" id="SSF63862">
    <property type="entry name" value="Thiamin pyrophosphokinase, substrate-binding domain"/>
    <property type="match status" value="1"/>
</dbReference>
<sequence>MRANAPSVVLTNARGNAHVNPSPRHRSCRRAETRAHASSSSSKKDSADVVVIGGGLSGLAACRELGRRGDDYLLLESSDDIGGRVRTDVVDGYLLDRGFAIFLTSYPEARRVLDYDALDLKPFYAGADVRFDGAFHRVADPFRHPVDGLQSLPNPIGSVVDKVLVGLVRFQTVLALGSLEDMMSRDGETTIMKRLKDFGFSDAMIDRFFRPFMAGIFFNRELTTSSRLFNFVMRMLATGQNCLPAKGIGAVSAQLRDGLALDSVRLNAKVANVGERSTDLSRTLTLESGESITARKAIIVACEGPEAARLLGKSLGKSPSKSESAVGTTCLYFAMEKAPTEDAILYLDGDNNGGIVNNCCFPSNVAPSYAPAGKSLASVSIIGVPEEDDETIESKVRQELSAWFGADSVSTWRLLRVYRIPYAQPNQEAPTDFCRTTSLGDGVFVAGDHRYSATFDGALLSGLRMLNHLTPVRASEDLTAQECASDAVILLNFDVPSNALGLWMRCGYRVCADGGANRVRDLQDEYERATHTVKYASDSVFKHPNRIVGDMDSVSASVMAMYRDDPRYGCCVDDQREDQDSTDFVKCLRAIVQHRPEIKRVFTLGALGGRLDHILYNMKTLFDFPSLEIVLIGDHSTAFAVPSGRTIVKRDMRYETVHCGLVPLQGDARVSTKGLKWDLNDDVMSFNSGGLISTSNQFDADVVVIDTDTPLLFTSSPSVPLRSDGI</sequence>
<dbReference type="EMBL" id="KZ155838">
    <property type="protein sequence ID" value="OUS42709.1"/>
    <property type="molecule type" value="Genomic_DNA"/>
</dbReference>
<dbReference type="Pfam" id="PF04265">
    <property type="entry name" value="TPK_B1_binding"/>
    <property type="match status" value="1"/>
</dbReference>
<dbReference type="Pfam" id="PF01593">
    <property type="entry name" value="Amino_oxidase"/>
    <property type="match status" value="1"/>
</dbReference>
<dbReference type="GO" id="GO:0006772">
    <property type="term" value="P:thiamine metabolic process"/>
    <property type="evidence" value="ECO:0007669"/>
    <property type="project" value="InterPro"/>
</dbReference>
<evidence type="ECO:0000256" key="6">
    <source>
        <dbReference type="ARBA" id="ARBA00025120"/>
    </source>
</evidence>
<dbReference type="NCBIfam" id="TIGR01378">
    <property type="entry name" value="thi_PPkinase"/>
    <property type="match status" value="1"/>
</dbReference>
<dbReference type="Pfam" id="PF04263">
    <property type="entry name" value="TPK_catalytic"/>
    <property type="match status" value="1"/>
</dbReference>
<dbReference type="Proteomes" id="UP000195557">
    <property type="component" value="Unassembled WGS sequence"/>
</dbReference>
<keyword evidence="5" id="KW-0067">ATP-binding</keyword>
<dbReference type="Gene3D" id="3.50.50.60">
    <property type="entry name" value="FAD/NAD(P)-binding domain"/>
    <property type="match status" value="1"/>
</dbReference>
<dbReference type="EC" id="2.7.6.2" evidence="1"/>
<dbReference type="InterPro" id="IPR007373">
    <property type="entry name" value="Thiamin_PyroPKinase_B1-bd"/>
</dbReference>
<dbReference type="GO" id="GO:0016301">
    <property type="term" value="F:kinase activity"/>
    <property type="evidence" value="ECO:0007669"/>
    <property type="project" value="UniProtKB-KW"/>
</dbReference>
<dbReference type="SUPFAM" id="SSF51905">
    <property type="entry name" value="FAD/NAD(P)-binding domain"/>
    <property type="match status" value="1"/>
</dbReference>
<dbReference type="Gene3D" id="3.90.660.20">
    <property type="entry name" value="Protoporphyrinogen oxidase, mitochondrial, domain 2"/>
    <property type="match status" value="1"/>
</dbReference>
<evidence type="ECO:0000313" key="9">
    <source>
        <dbReference type="EMBL" id="OUS42709.1"/>
    </source>
</evidence>
<evidence type="ECO:0000256" key="2">
    <source>
        <dbReference type="ARBA" id="ARBA00022679"/>
    </source>
</evidence>
<dbReference type="InterPro" id="IPR002937">
    <property type="entry name" value="Amino_oxidase"/>
</dbReference>
<dbReference type="SUPFAM" id="SSF63999">
    <property type="entry name" value="Thiamin pyrophosphokinase, catalytic domain"/>
    <property type="match status" value="1"/>
</dbReference>
<dbReference type="Gene3D" id="3.40.50.10240">
    <property type="entry name" value="Thiamin pyrophosphokinase, catalytic domain"/>
    <property type="match status" value="1"/>
</dbReference>
<dbReference type="GO" id="GO:0009229">
    <property type="term" value="P:thiamine diphosphate biosynthetic process"/>
    <property type="evidence" value="ECO:0007669"/>
    <property type="project" value="InterPro"/>
</dbReference>
<comment type="function">
    <text evidence="6">Catalyzes the phosphorylation of thiamine to thiamine pyrophosphate (TPP). TPP is an active cofactor for enzymes involved in glycolysis and energy production. Plant leaves require high levels of TPP for photosynthesis and carbohydrate metabolism.</text>
</comment>
<keyword evidence="4" id="KW-0418">Kinase</keyword>
<evidence type="ECO:0000256" key="4">
    <source>
        <dbReference type="ARBA" id="ARBA00022777"/>
    </source>
</evidence>
<proteinExistence type="predicted"/>
<protein>
    <recommendedName>
        <fullName evidence="1">thiamine diphosphokinase</fullName>
        <ecNumber evidence="1">2.7.6.2</ecNumber>
    </recommendedName>
</protein>
<dbReference type="AlphaFoldDB" id="A0A1Y5HZJ8"/>
<dbReference type="eggNOG" id="ENOG502QSIC">
    <property type="taxonomic scope" value="Eukaryota"/>
</dbReference>
<evidence type="ECO:0000256" key="3">
    <source>
        <dbReference type="ARBA" id="ARBA00022741"/>
    </source>
</evidence>
<dbReference type="FunFam" id="2.60.120.320:FF:000001">
    <property type="entry name" value="Thiamine pyrophosphokinase"/>
    <property type="match status" value="1"/>
</dbReference>
<accession>A0A1Y5HZJ8</accession>
<feature type="region of interest" description="Disordered" evidence="7">
    <location>
        <begin position="1"/>
        <end position="42"/>
    </location>
</feature>
<dbReference type="CDD" id="cd07995">
    <property type="entry name" value="TPK"/>
    <property type="match status" value="1"/>
</dbReference>
<dbReference type="GO" id="GO:0005524">
    <property type="term" value="F:ATP binding"/>
    <property type="evidence" value="ECO:0007669"/>
    <property type="project" value="UniProtKB-KW"/>
</dbReference>
<reference evidence="9" key="1">
    <citation type="submission" date="2017-04" db="EMBL/GenBank/DDBJ databases">
        <title>Population genomics of picophytoplankton unveils novel chromosome hypervariability.</title>
        <authorList>
            <consortium name="DOE Joint Genome Institute"/>
            <person name="Blanc-Mathieu R."/>
            <person name="Krasovec M."/>
            <person name="Hebrard M."/>
            <person name="Yau S."/>
            <person name="Desgranges E."/>
            <person name="Martin J."/>
            <person name="Schackwitz W."/>
            <person name="Kuo A."/>
            <person name="Salin G."/>
            <person name="Donnadieu C."/>
            <person name="Desdevises Y."/>
            <person name="Sanchez-Ferandin S."/>
            <person name="Moreau H."/>
            <person name="Rivals E."/>
            <person name="Grigoriev I.V."/>
            <person name="Grimsley N."/>
            <person name="Eyre-Walker A."/>
            <person name="Piganeau G."/>
        </authorList>
    </citation>
    <scope>NUCLEOTIDE SEQUENCE [LARGE SCALE GENOMIC DNA]</scope>
    <source>
        <strain evidence="9">RCC 1115</strain>
    </source>
</reference>
<dbReference type="InterPro" id="IPR036759">
    <property type="entry name" value="TPK_catalytic_sf"/>
</dbReference>
<dbReference type="InterPro" id="IPR036371">
    <property type="entry name" value="TPK_B1-bd_sf"/>
</dbReference>
<dbReference type="PANTHER" id="PTHR42841">
    <property type="entry name" value="AMINE OXIDASE"/>
    <property type="match status" value="1"/>
</dbReference>
<evidence type="ECO:0000256" key="7">
    <source>
        <dbReference type="SAM" id="MobiDB-lite"/>
    </source>
</evidence>
<dbReference type="InterPro" id="IPR007371">
    <property type="entry name" value="TPK_catalytic"/>
</dbReference>
<organism evidence="9">
    <name type="scientific">Ostreococcus tauri</name>
    <name type="common">Marine green alga</name>
    <dbReference type="NCBI Taxonomy" id="70448"/>
    <lineage>
        <taxon>Eukaryota</taxon>
        <taxon>Viridiplantae</taxon>
        <taxon>Chlorophyta</taxon>
        <taxon>Mamiellophyceae</taxon>
        <taxon>Mamiellales</taxon>
        <taxon>Bathycoccaceae</taxon>
        <taxon>Ostreococcus</taxon>
    </lineage>
</organism>
<keyword evidence="3" id="KW-0547">Nucleotide-binding</keyword>
<evidence type="ECO:0000256" key="1">
    <source>
        <dbReference type="ARBA" id="ARBA00013245"/>
    </source>
</evidence>
<dbReference type="InterPro" id="IPR006282">
    <property type="entry name" value="Thi_PPkinase"/>
</dbReference>
<dbReference type="InterPro" id="IPR036188">
    <property type="entry name" value="FAD/NAD-bd_sf"/>
</dbReference>
<evidence type="ECO:0000259" key="8">
    <source>
        <dbReference type="SMART" id="SM00983"/>
    </source>
</evidence>
<dbReference type="GO" id="GO:0004788">
    <property type="term" value="F:thiamine diphosphokinase activity"/>
    <property type="evidence" value="ECO:0007669"/>
    <property type="project" value="UniProtKB-EC"/>
</dbReference>
<gene>
    <name evidence="9" type="ORF">BE221DRAFT_201565</name>
</gene>